<dbReference type="RefSeq" id="WP_024099606.1">
    <property type="nucleotide sequence ID" value="NZ_CP010730.1"/>
</dbReference>
<accession>A0A2I7KGV8</accession>
<keyword evidence="2" id="KW-0614">Plasmid</keyword>
<gene>
    <name evidence="2" type="ORF">PhaeoP88_04517</name>
</gene>
<feature type="region of interest" description="Disordered" evidence="1">
    <location>
        <begin position="1"/>
        <end position="20"/>
    </location>
</feature>
<evidence type="ECO:0000313" key="3">
    <source>
        <dbReference type="Proteomes" id="UP000236447"/>
    </source>
</evidence>
<reference evidence="2 3" key="1">
    <citation type="journal article" date="2017" name="Front. Microbiol.">
        <title>Phaeobacter piscinae sp. nov., a species of the Roseobacter group and potential aquaculture probiont.</title>
        <authorList>
            <person name="Sonnenschein E.C."/>
            <person name="Phippen C.B.W."/>
            <person name="Nielsen K.F."/>
            <person name="Mateiu R.V."/>
            <person name="Melchiorsen J."/>
            <person name="Gram L."/>
            <person name="Overmann J."/>
            <person name="Freese H.M."/>
        </authorList>
    </citation>
    <scope>NUCLEOTIDE SEQUENCE [LARGE SCALE GENOMIC DNA]</scope>
    <source>
        <strain evidence="2 3">P88</strain>
        <plasmid evidence="3">pp88_e</plasmid>
    </source>
</reference>
<reference evidence="2 3" key="2">
    <citation type="journal article" date="2017" name="Genome Biol. Evol.">
        <title>Trajectories and Drivers of Genome Evolution in Surface-Associated Marine Phaeobacter.</title>
        <authorList>
            <person name="Freese H.M."/>
            <person name="Sikorski J."/>
            <person name="Bunk B."/>
            <person name="Scheuner C."/>
            <person name="Meier-Kolthoff J.P."/>
            <person name="Sproer C."/>
            <person name="Gram L."/>
            <person name="Overmann J."/>
        </authorList>
    </citation>
    <scope>NUCLEOTIDE SEQUENCE [LARGE SCALE GENOMIC DNA]</scope>
    <source>
        <strain evidence="2 3">P88</strain>
        <plasmid evidence="3">pp88_e</plasmid>
    </source>
</reference>
<dbReference type="AlphaFoldDB" id="A0A2I7KGV8"/>
<evidence type="ECO:0000256" key="1">
    <source>
        <dbReference type="SAM" id="MobiDB-lite"/>
    </source>
</evidence>
<proteinExistence type="predicted"/>
<dbReference type="Proteomes" id="UP000236447">
    <property type="component" value="Plasmid pP88_e"/>
</dbReference>
<sequence length="91" mass="10251">MTSFKWIPTAPGPDGRPREYQIEGHIGKIGVKRYTGNRPLRPYYLAGPNVPEEFGGYYRLLADAKKDAEAILRDILNETGTVDEDEQPCLL</sequence>
<name>A0A2I7KGV8_9RHOB</name>
<protein>
    <submittedName>
        <fullName evidence="2">Uncharacterized protein</fullName>
    </submittedName>
</protein>
<geneLocation type="plasmid" evidence="3">
    <name>pp88_e</name>
</geneLocation>
<evidence type="ECO:0000313" key="2">
    <source>
        <dbReference type="EMBL" id="AUR01829.1"/>
    </source>
</evidence>
<dbReference type="EMBL" id="CP010730">
    <property type="protein sequence ID" value="AUR01829.1"/>
    <property type="molecule type" value="Genomic_DNA"/>
</dbReference>
<organism evidence="2 3">
    <name type="scientific">Phaeobacter inhibens</name>
    <dbReference type="NCBI Taxonomy" id="221822"/>
    <lineage>
        <taxon>Bacteria</taxon>
        <taxon>Pseudomonadati</taxon>
        <taxon>Pseudomonadota</taxon>
        <taxon>Alphaproteobacteria</taxon>
        <taxon>Rhodobacterales</taxon>
        <taxon>Roseobacteraceae</taxon>
        <taxon>Phaeobacter</taxon>
    </lineage>
</organism>
<dbReference type="GeneID" id="31848604"/>